<accession>D7G7U9</accession>
<feature type="coiled-coil region" evidence="15">
    <location>
        <begin position="402"/>
        <end position="493"/>
    </location>
</feature>
<evidence type="ECO:0000256" key="5">
    <source>
        <dbReference type="ARBA" id="ARBA00022679"/>
    </source>
</evidence>
<feature type="compositionally biased region" description="Basic and acidic residues" evidence="16">
    <location>
        <begin position="46"/>
        <end position="58"/>
    </location>
</feature>
<dbReference type="SMART" id="SM00184">
    <property type="entry name" value="RING"/>
    <property type="match status" value="1"/>
</dbReference>
<dbReference type="GO" id="GO:0061630">
    <property type="term" value="F:ubiquitin protein ligase activity"/>
    <property type="evidence" value="ECO:0007669"/>
    <property type="project" value="UniProtKB-EC"/>
</dbReference>
<organism evidence="18 19">
    <name type="scientific">Ectocarpus siliculosus</name>
    <name type="common">Brown alga</name>
    <name type="synonym">Conferva siliculosa</name>
    <dbReference type="NCBI Taxonomy" id="2880"/>
    <lineage>
        <taxon>Eukaryota</taxon>
        <taxon>Sar</taxon>
        <taxon>Stramenopiles</taxon>
        <taxon>Ochrophyta</taxon>
        <taxon>PX clade</taxon>
        <taxon>Phaeophyceae</taxon>
        <taxon>Ectocarpales</taxon>
        <taxon>Ectocarpaceae</taxon>
        <taxon>Ectocarpus</taxon>
    </lineage>
</organism>
<dbReference type="SUPFAM" id="SSF57850">
    <property type="entry name" value="RING/U-box"/>
    <property type="match status" value="1"/>
</dbReference>
<comment type="similarity">
    <text evidence="4 14">Belongs to the BRE1 family.</text>
</comment>
<gene>
    <name evidence="18" type="ORF">Esi_0085_0096</name>
</gene>
<dbReference type="OrthoDB" id="10266039at2759"/>
<dbReference type="EMBL" id="FN649086">
    <property type="protein sequence ID" value="CBJ27830.1"/>
    <property type="molecule type" value="Genomic_DNA"/>
</dbReference>
<dbReference type="InParanoid" id="D7G7U9"/>
<keyword evidence="9 14" id="KW-0862">Zinc</keyword>
<feature type="region of interest" description="Disordered" evidence="16">
    <location>
        <begin position="103"/>
        <end position="126"/>
    </location>
</feature>
<evidence type="ECO:0000313" key="19">
    <source>
        <dbReference type="Proteomes" id="UP000002630"/>
    </source>
</evidence>
<protein>
    <recommendedName>
        <fullName evidence="14">E3 ubiquitin protein ligase</fullName>
        <ecNumber evidence="14">2.3.2.27</ecNumber>
    </recommendedName>
</protein>
<name>D7G7U9_ECTSI</name>
<dbReference type="InterPro" id="IPR013956">
    <property type="entry name" value="E3_ubiquit_lig_Bre1"/>
</dbReference>
<dbReference type="InterPro" id="IPR017907">
    <property type="entry name" value="Znf_RING_CS"/>
</dbReference>
<evidence type="ECO:0000256" key="15">
    <source>
        <dbReference type="SAM" id="Coils"/>
    </source>
</evidence>
<dbReference type="InterPro" id="IPR013083">
    <property type="entry name" value="Znf_RING/FYVE/PHD"/>
</dbReference>
<dbReference type="PANTHER" id="PTHR23163">
    <property type="entry name" value="RING FINGER PROTEIN-RELATED"/>
    <property type="match status" value="1"/>
</dbReference>
<dbReference type="InterPro" id="IPR018957">
    <property type="entry name" value="Znf_C3HC4_RING-type"/>
</dbReference>
<evidence type="ECO:0000256" key="2">
    <source>
        <dbReference type="ARBA" id="ARBA00004123"/>
    </source>
</evidence>
<dbReference type="Proteomes" id="UP000002630">
    <property type="component" value="Linkage Group LG16"/>
</dbReference>
<keyword evidence="11 14" id="KW-0175">Coiled coil</keyword>
<proteinExistence type="inferred from homology"/>
<dbReference type="GO" id="GO:0033503">
    <property type="term" value="C:HULC complex"/>
    <property type="evidence" value="ECO:0007669"/>
    <property type="project" value="TreeGrafter"/>
</dbReference>
<keyword evidence="6 14" id="KW-0479">Metal-binding</keyword>
<evidence type="ECO:0000256" key="6">
    <source>
        <dbReference type="ARBA" id="ARBA00022723"/>
    </source>
</evidence>
<dbReference type="OMA" id="VEQHEMA"/>
<dbReference type="AlphaFoldDB" id="D7G7U9"/>
<feature type="compositionally biased region" description="Basic and acidic residues" evidence="16">
    <location>
        <begin position="568"/>
        <end position="585"/>
    </location>
</feature>
<feature type="compositionally biased region" description="Gly residues" evidence="16">
    <location>
        <begin position="348"/>
        <end position="368"/>
    </location>
</feature>
<feature type="region of interest" description="Disordered" evidence="16">
    <location>
        <begin position="1"/>
        <end position="58"/>
    </location>
</feature>
<keyword evidence="8 14" id="KW-0833">Ubl conjugation pathway</keyword>
<evidence type="ECO:0000256" key="1">
    <source>
        <dbReference type="ARBA" id="ARBA00000900"/>
    </source>
</evidence>
<evidence type="ECO:0000256" key="9">
    <source>
        <dbReference type="ARBA" id="ARBA00022833"/>
    </source>
</evidence>
<feature type="coiled-coil region" evidence="15">
    <location>
        <begin position="287"/>
        <end position="335"/>
    </location>
</feature>
<dbReference type="GO" id="GO:0016567">
    <property type="term" value="P:protein ubiquitination"/>
    <property type="evidence" value="ECO:0007669"/>
    <property type="project" value="UniProtKB-UniRule"/>
</dbReference>
<evidence type="ECO:0000256" key="14">
    <source>
        <dbReference type="RuleBase" id="RU365038"/>
    </source>
</evidence>
<dbReference type="UniPathway" id="UPA00143"/>
<comment type="catalytic activity">
    <reaction evidence="1 14">
        <text>S-ubiquitinyl-[E2 ubiquitin-conjugating enzyme]-L-cysteine + [acceptor protein]-L-lysine = [E2 ubiquitin-conjugating enzyme]-L-cysteine + N(6)-ubiquitinyl-[acceptor protein]-L-lysine.</text>
        <dbReference type="EC" id="2.3.2.27"/>
    </reaction>
</comment>
<evidence type="ECO:0000313" key="18">
    <source>
        <dbReference type="EMBL" id="CBJ27830.1"/>
    </source>
</evidence>
<evidence type="ECO:0000259" key="17">
    <source>
        <dbReference type="PROSITE" id="PS50089"/>
    </source>
</evidence>
<evidence type="ECO:0000256" key="12">
    <source>
        <dbReference type="ARBA" id="ARBA00023242"/>
    </source>
</evidence>
<dbReference type="EC" id="2.3.2.27" evidence="14"/>
<dbReference type="GO" id="GO:0008270">
    <property type="term" value="F:zinc ion binding"/>
    <property type="evidence" value="ECO:0007669"/>
    <property type="project" value="UniProtKB-KW"/>
</dbReference>
<evidence type="ECO:0000256" key="16">
    <source>
        <dbReference type="SAM" id="MobiDB-lite"/>
    </source>
</evidence>
<evidence type="ECO:0000256" key="8">
    <source>
        <dbReference type="ARBA" id="ARBA00022786"/>
    </source>
</evidence>
<evidence type="ECO:0000256" key="13">
    <source>
        <dbReference type="PROSITE-ProRule" id="PRU00175"/>
    </source>
</evidence>
<dbReference type="Gene3D" id="3.30.40.10">
    <property type="entry name" value="Zinc/RING finger domain, C3HC4 (zinc finger)"/>
    <property type="match status" value="1"/>
</dbReference>
<keyword evidence="10 14" id="KW-0156">Chromatin regulator</keyword>
<feature type="region of interest" description="Disordered" evidence="16">
    <location>
        <begin position="343"/>
        <end position="368"/>
    </location>
</feature>
<dbReference type="GO" id="GO:0005634">
    <property type="term" value="C:nucleus"/>
    <property type="evidence" value="ECO:0007669"/>
    <property type="project" value="UniProtKB-SubCell"/>
</dbReference>
<feature type="coiled-coil region" evidence="15">
    <location>
        <begin position="698"/>
        <end position="788"/>
    </location>
</feature>
<dbReference type="PROSITE" id="PS50089">
    <property type="entry name" value="ZF_RING_2"/>
    <property type="match status" value="1"/>
</dbReference>
<evidence type="ECO:0000256" key="7">
    <source>
        <dbReference type="ARBA" id="ARBA00022771"/>
    </source>
</evidence>
<dbReference type="Pfam" id="PF00097">
    <property type="entry name" value="zf-C3HC4"/>
    <property type="match status" value="1"/>
</dbReference>
<dbReference type="EMBL" id="FN649741">
    <property type="protein sequence ID" value="CBJ27830.1"/>
    <property type="molecule type" value="Genomic_DNA"/>
</dbReference>
<feature type="domain" description="RING-type" evidence="17">
    <location>
        <begin position="837"/>
        <end position="875"/>
    </location>
</feature>
<dbReference type="InterPro" id="IPR001841">
    <property type="entry name" value="Znf_RING"/>
</dbReference>
<feature type="compositionally biased region" description="Acidic residues" evidence="16">
    <location>
        <begin position="116"/>
        <end position="126"/>
    </location>
</feature>
<keyword evidence="12 14" id="KW-0539">Nucleus</keyword>
<evidence type="ECO:0000256" key="10">
    <source>
        <dbReference type="ARBA" id="ARBA00022853"/>
    </source>
</evidence>
<comment type="subcellular location">
    <subcellularLocation>
        <location evidence="2 14">Nucleus</location>
    </subcellularLocation>
</comment>
<reference evidence="18 19" key="1">
    <citation type="journal article" date="2010" name="Nature">
        <title>The Ectocarpus genome and the independent evolution of multicellularity in brown algae.</title>
        <authorList>
            <person name="Cock J.M."/>
            <person name="Sterck L."/>
            <person name="Rouze P."/>
            <person name="Scornet D."/>
            <person name="Allen A.E."/>
            <person name="Amoutzias G."/>
            <person name="Anthouard V."/>
            <person name="Artiguenave F."/>
            <person name="Aury J.M."/>
            <person name="Badger J.H."/>
            <person name="Beszteri B."/>
            <person name="Billiau K."/>
            <person name="Bonnet E."/>
            <person name="Bothwell J.H."/>
            <person name="Bowler C."/>
            <person name="Boyen C."/>
            <person name="Brownlee C."/>
            <person name="Carrano C.J."/>
            <person name="Charrier B."/>
            <person name="Cho G.Y."/>
            <person name="Coelho S.M."/>
            <person name="Collen J."/>
            <person name="Corre E."/>
            <person name="Da Silva C."/>
            <person name="Delage L."/>
            <person name="Delaroque N."/>
            <person name="Dittami S.M."/>
            <person name="Doulbeau S."/>
            <person name="Elias M."/>
            <person name="Farnham G."/>
            <person name="Gachon C.M."/>
            <person name="Gschloessl B."/>
            <person name="Heesch S."/>
            <person name="Jabbari K."/>
            <person name="Jubin C."/>
            <person name="Kawai H."/>
            <person name="Kimura K."/>
            <person name="Kloareg B."/>
            <person name="Kupper F.C."/>
            <person name="Lang D."/>
            <person name="Le Bail A."/>
            <person name="Leblanc C."/>
            <person name="Lerouge P."/>
            <person name="Lohr M."/>
            <person name="Lopez P.J."/>
            <person name="Martens C."/>
            <person name="Maumus F."/>
            <person name="Michel G."/>
            <person name="Miranda-Saavedra D."/>
            <person name="Morales J."/>
            <person name="Moreau H."/>
            <person name="Motomura T."/>
            <person name="Nagasato C."/>
            <person name="Napoli C.A."/>
            <person name="Nelson D.R."/>
            <person name="Nyvall-Collen P."/>
            <person name="Peters A.F."/>
            <person name="Pommier C."/>
            <person name="Potin P."/>
            <person name="Poulain J."/>
            <person name="Quesneville H."/>
            <person name="Read B."/>
            <person name="Rensing S.A."/>
            <person name="Ritter A."/>
            <person name="Rousvoal S."/>
            <person name="Samanta M."/>
            <person name="Samson G."/>
            <person name="Schroeder D.C."/>
            <person name="Segurens B."/>
            <person name="Strittmatter M."/>
            <person name="Tonon T."/>
            <person name="Tregear J.W."/>
            <person name="Valentin K."/>
            <person name="von Dassow P."/>
            <person name="Yamagishi T."/>
            <person name="Van de Peer Y."/>
            <person name="Wincker P."/>
        </authorList>
    </citation>
    <scope>NUCLEOTIDE SEQUENCE [LARGE SCALE GENOMIC DNA]</scope>
    <source>
        <strain evidence="19">Ec32 / CCAP1310/4</strain>
    </source>
</reference>
<feature type="compositionally biased region" description="Polar residues" evidence="16">
    <location>
        <begin position="9"/>
        <end position="22"/>
    </location>
</feature>
<dbReference type="GO" id="GO:0006325">
    <property type="term" value="P:chromatin organization"/>
    <property type="evidence" value="ECO:0007669"/>
    <property type="project" value="UniProtKB-KW"/>
</dbReference>
<sequence length="890" mass="98063">MKRGVSDTGAATSPGPSKLQKTSSGSDGDNGGPDAKSILQQQNHELAVDMRRRKRQEAELEKKLTQAWARQGHFDATLSSVNRAWRQVLSDLSTAAGELGLGPRPLNVTVAPGGDDKDDDDDDENKEEGEVIMVSVKDGLSVPVEGQEPASELSIMQKLIMPASEVLAMDATEFSCGDRLLKGMGKKPEKSEEAASSRERLAGMAGTSNAFYDLDTDGYGLKSRESVKAEAATDIAELDKALKEKARFTGELAGRLFQALQAHLMALPPESRKDTLDKAQLEMVGKKKRLEAERDFLSDELTQARKRCMELSESVTSLRENCRKANRTLDKLAADGVIVEVPSEKGTSGTGGRRGSAEGGAAGLGGGAGSTYSVGTGYKRGVNGAGDVEDLLAALEEAQTLAETRLKEMERWRTEKTEAERELTQFKASTELETKKADLSGHPQFQRLSTQLEAEQDMLKLEKARVTELEGQIKQMSGQVEQHEMALQQQMEQQRLRWKSEIVSSNSMLNTAHEDLDKAQGKLKHEQRFGSGMLKSVTIAKEEAERLLKQTEQQVSILKASLDRATKAKEHAEAQAAKDRARLERQGASAGAGGGGGREDENLRAKLADSLRQLEGSKAIEDALQSELNTTLAAYAQSKEGNQKLVQEMTRISASRKELSDEVTSTKAQLKNRAKVRATMELQIKTAMQMRDQGHALKQKALDLVAEAEEKVQHERKQNLELAREVHTEKAHADRARQEVDFLTQTKQAVETAHSALKVHCEQLNSKVGKVEEEVNSTKEQVATLTRRLEKSRSLNAKLVEQVKETAKNTNSLSKVEEEDNEMRDAELGELRKMIKCSVCQDKKKNRVITKCFHMFCDGCLEKSIKSRNRKCPACGKVYAPDDVHELWLT</sequence>
<keyword evidence="19" id="KW-1185">Reference proteome</keyword>
<dbReference type="PANTHER" id="PTHR23163:SF0">
    <property type="entry name" value="E3 UBIQUITIN-PROTEIN LIGASE BRE1"/>
    <property type="match status" value="1"/>
</dbReference>
<dbReference type="STRING" id="2880.D7G7U9"/>
<evidence type="ECO:0000256" key="3">
    <source>
        <dbReference type="ARBA" id="ARBA00004906"/>
    </source>
</evidence>
<comment type="pathway">
    <text evidence="3 14">Protein modification; protein ubiquitination.</text>
</comment>
<feature type="region of interest" description="Disordered" evidence="16">
    <location>
        <begin position="568"/>
        <end position="601"/>
    </location>
</feature>
<dbReference type="PROSITE" id="PS00518">
    <property type="entry name" value="ZF_RING_1"/>
    <property type="match status" value="1"/>
</dbReference>
<keyword evidence="7 13" id="KW-0863">Zinc-finger</keyword>
<evidence type="ECO:0000256" key="11">
    <source>
        <dbReference type="ARBA" id="ARBA00023054"/>
    </source>
</evidence>
<keyword evidence="5 14" id="KW-0808">Transferase</keyword>
<dbReference type="CDD" id="cd16499">
    <property type="entry name" value="RING-HC_Bre1-like"/>
    <property type="match status" value="1"/>
</dbReference>
<evidence type="ECO:0000256" key="4">
    <source>
        <dbReference type="ARBA" id="ARBA00005555"/>
    </source>
</evidence>
<dbReference type="eggNOG" id="KOG0978">
    <property type="taxonomic scope" value="Eukaryota"/>
</dbReference>